<evidence type="ECO:0000256" key="1">
    <source>
        <dbReference type="SAM" id="Phobius"/>
    </source>
</evidence>
<organism evidence="2 3">
    <name type="scientific">Bacillus carboniphilus</name>
    <dbReference type="NCBI Taxonomy" id="86663"/>
    <lineage>
        <taxon>Bacteria</taxon>
        <taxon>Bacillati</taxon>
        <taxon>Bacillota</taxon>
        <taxon>Bacilli</taxon>
        <taxon>Bacillales</taxon>
        <taxon>Bacillaceae</taxon>
        <taxon>Bacillus</taxon>
    </lineage>
</organism>
<evidence type="ECO:0000313" key="3">
    <source>
        <dbReference type="Proteomes" id="UP001197974"/>
    </source>
</evidence>
<keyword evidence="1" id="KW-0472">Membrane</keyword>
<accession>A0ABY9JT09</accession>
<name>A0ABY9JT09_9BACI</name>
<keyword evidence="1" id="KW-0812">Transmembrane</keyword>
<feature type="transmembrane region" description="Helical" evidence="1">
    <location>
        <begin position="12"/>
        <end position="31"/>
    </location>
</feature>
<gene>
    <name evidence="2" type="ORF">LC087_17625</name>
</gene>
<dbReference type="Proteomes" id="UP001197974">
    <property type="component" value="Chromosome"/>
</dbReference>
<dbReference type="RefSeq" id="WP_226541010.1">
    <property type="nucleotide sequence ID" value="NZ_CP129013.1"/>
</dbReference>
<sequence length="202" mass="23481">MKRSRERLFIKAAFIGIIFFILGYIFSPHGITEEDHQQEIEQISTKYEEQMIDLQKNKTDISEIDSIRNNFIEEKDWKIYRGMASENYKGLKMEIEEVLLSNHPPSSIGVQFVLENTTDDTFSVFPDQGVLVTSTGEQVEFVEDSCSDPIGGEIFGEVSKKGVIFWNLERTNIEELNWVKVIFNAYKEEEHKKIVMKLELNE</sequence>
<keyword evidence="1" id="KW-1133">Transmembrane helix</keyword>
<reference evidence="2 3" key="1">
    <citation type="submission" date="2023-06" db="EMBL/GenBank/DDBJ databases">
        <title>Five Gram-positive bacteria isolated from mangrove sediments in Shenzhen, Guangdong, China.</title>
        <authorList>
            <person name="Yu S."/>
            <person name="Zheng W."/>
            <person name="Huang Y."/>
        </authorList>
    </citation>
    <scope>NUCLEOTIDE SEQUENCE [LARGE SCALE GENOMIC DNA]</scope>
    <source>
        <strain evidence="2 3">SaN35-3</strain>
    </source>
</reference>
<protein>
    <recommendedName>
        <fullName evidence="4">Lipoprotein</fullName>
    </recommendedName>
</protein>
<evidence type="ECO:0000313" key="2">
    <source>
        <dbReference type="EMBL" id="WLR42492.1"/>
    </source>
</evidence>
<proteinExistence type="predicted"/>
<keyword evidence="3" id="KW-1185">Reference proteome</keyword>
<evidence type="ECO:0008006" key="4">
    <source>
        <dbReference type="Google" id="ProtNLM"/>
    </source>
</evidence>
<dbReference type="EMBL" id="CP129013">
    <property type="protein sequence ID" value="WLR42492.1"/>
    <property type="molecule type" value="Genomic_DNA"/>
</dbReference>